<evidence type="ECO:0000313" key="3">
    <source>
        <dbReference type="Proteomes" id="UP001372338"/>
    </source>
</evidence>
<keyword evidence="1" id="KW-0472">Membrane</keyword>
<accession>A0AAN9J626</accession>
<protein>
    <submittedName>
        <fullName evidence="2">Uncharacterized protein</fullName>
    </submittedName>
</protein>
<keyword evidence="1" id="KW-1133">Transmembrane helix</keyword>
<keyword evidence="3" id="KW-1185">Reference proteome</keyword>
<dbReference type="PANTHER" id="PTHR34189">
    <property type="entry name" value="TRANSMEMBRANE PROTEIN"/>
    <property type="match status" value="1"/>
</dbReference>
<comment type="caution">
    <text evidence="2">The sequence shown here is derived from an EMBL/GenBank/DDBJ whole genome shotgun (WGS) entry which is preliminary data.</text>
</comment>
<evidence type="ECO:0000256" key="1">
    <source>
        <dbReference type="SAM" id="Phobius"/>
    </source>
</evidence>
<name>A0AAN9J626_CROPI</name>
<sequence>MHRSSSVSRVSDEFFVDMSASALASSYLKLAASDGLPTHDNSTCFDVSKKEITHHGTSPGQKAIHLIPLVILLCGFILWMFSHP</sequence>
<keyword evidence="1" id="KW-0812">Transmembrane</keyword>
<feature type="transmembrane region" description="Helical" evidence="1">
    <location>
        <begin position="63"/>
        <end position="81"/>
    </location>
</feature>
<gene>
    <name evidence="2" type="ORF">RIF29_07748</name>
</gene>
<dbReference type="Proteomes" id="UP001372338">
    <property type="component" value="Unassembled WGS sequence"/>
</dbReference>
<dbReference type="EMBL" id="JAYWIO010000001">
    <property type="protein sequence ID" value="KAK7292078.1"/>
    <property type="molecule type" value="Genomic_DNA"/>
</dbReference>
<proteinExistence type="predicted"/>
<organism evidence="2 3">
    <name type="scientific">Crotalaria pallida</name>
    <name type="common">Smooth rattlebox</name>
    <name type="synonym">Crotalaria striata</name>
    <dbReference type="NCBI Taxonomy" id="3830"/>
    <lineage>
        <taxon>Eukaryota</taxon>
        <taxon>Viridiplantae</taxon>
        <taxon>Streptophyta</taxon>
        <taxon>Embryophyta</taxon>
        <taxon>Tracheophyta</taxon>
        <taxon>Spermatophyta</taxon>
        <taxon>Magnoliopsida</taxon>
        <taxon>eudicotyledons</taxon>
        <taxon>Gunneridae</taxon>
        <taxon>Pentapetalae</taxon>
        <taxon>rosids</taxon>
        <taxon>fabids</taxon>
        <taxon>Fabales</taxon>
        <taxon>Fabaceae</taxon>
        <taxon>Papilionoideae</taxon>
        <taxon>50 kb inversion clade</taxon>
        <taxon>genistoids sensu lato</taxon>
        <taxon>core genistoids</taxon>
        <taxon>Crotalarieae</taxon>
        <taxon>Crotalaria</taxon>
    </lineage>
</organism>
<evidence type="ECO:0000313" key="2">
    <source>
        <dbReference type="EMBL" id="KAK7292078.1"/>
    </source>
</evidence>
<dbReference type="AlphaFoldDB" id="A0AAN9J626"/>
<dbReference type="PANTHER" id="PTHR34189:SF10">
    <property type="entry name" value="TRANSMEMBRANE PROTEIN"/>
    <property type="match status" value="1"/>
</dbReference>
<reference evidence="2 3" key="1">
    <citation type="submission" date="2024-01" db="EMBL/GenBank/DDBJ databases">
        <title>The genomes of 5 underutilized Papilionoideae crops provide insights into root nodulation and disease resistanc.</title>
        <authorList>
            <person name="Yuan L."/>
        </authorList>
    </citation>
    <scope>NUCLEOTIDE SEQUENCE [LARGE SCALE GENOMIC DNA]</scope>
    <source>
        <strain evidence="2">ZHUSHIDOU_FW_LH</strain>
        <tissue evidence="2">Leaf</tissue>
    </source>
</reference>